<dbReference type="GO" id="GO:0003676">
    <property type="term" value="F:nucleic acid binding"/>
    <property type="evidence" value="ECO:0007669"/>
    <property type="project" value="InterPro"/>
</dbReference>
<dbReference type="Gene3D" id="3.40.1350.10">
    <property type="match status" value="1"/>
</dbReference>
<dbReference type="NCBIfam" id="TIGR00252">
    <property type="entry name" value="YraN family protein"/>
    <property type="match status" value="1"/>
</dbReference>
<dbReference type="PANTHER" id="PTHR34039:SF1">
    <property type="entry name" value="UPF0102 PROTEIN YRAN"/>
    <property type="match status" value="1"/>
</dbReference>
<evidence type="ECO:0000256" key="1">
    <source>
        <dbReference type="ARBA" id="ARBA00006738"/>
    </source>
</evidence>
<dbReference type="InterPro" id="IPR011856">
    <property type="entry name" value="tRNA_endonuc-like_dom_sf"/>
</dbReference>
<dbReference type="SUPFAM" id="SSF52980">
    <property type="entry name" value="Restriction endonuclease-like"/>
    <property type="match status" value="1"/>
</dbReference>
<evidence type="ECO:0000313" key="3">
    <source>
        <dbReference type="EMBL" id="MEG3438803.1"/>
    </source>
</evidence>
<dbReference type="HAMAP" id="MF_00048">
    <property type="entry name" value="UPF0102"/>
    <property type="match status" value="1"/>
</dbReference>
<organism evidence="3 4">
    <name type="scientific">Pannus brasiliensis CCIBt3594</name>
    <dbReference type="NCBI Taxonomy" id="1427578"/>
    <lineage>
        <taxon>Bacteria</taxon>
        <taxon>Bacillati</taxon>
        <taxon>Cyanobacteriota</taxon>
        <taxon>Cyanophyceae</taxon>
        <taxon>Oscillatoriophycideae</taxon>
        <taxon>Chroococcales</taxon>
        <taxon>Microcystaceae</taxon>
        <taxon>Pannus</taxon>
    </lineage>
</organism>
<dbReference type="RefSeq" id="WP_332866285.1">
    <property type="nucleotide sequence ID" value="NZ_JBAFSM010000035.1"/>
</dbReference>
<protein>
    <recommendedName>
        <fullName evidence="2">UPF0102 protein V0288_16875</fullName>
    </recommendedName>
</protein>
<comment type="similarity">
    <text evidence="1 2">Belongs to the UPF0102 family.</text>
</comment>
<accession>A0AAW9QYM9</accession>
<evidence type="ECO:0000256" key="2">
    <source>
        <dbReference type="HAMAP-Rule" id="MF_00048"/>
    </source>
</evidence>
<sequence>MATVGELGENLVARWLELQGWKILQRRWRSAWGEIDLIALSGMSDTLAFVEVKTRGAGNWDAGGRMAIDRRKQEKISQSASFFLSLHPRWTELSCRFDVAIVRCRRGAISTDREFSVTYPRLAIENYELEIQEYIESAFENAW</sequence>
<comment type="caution">
    <text evidence="3">The sequence shown here is derived from an EMBL/GenBank/DDBJ whole genome shotgun (WGS) entry which is preliminary data.</text>
</comment>
<keyword evidence="4" id="KW-1185">Reference proteome</keyword>
<dbReference type="AlphaFoldDB" id="A0AAW9QYM9"/>
<proteinExistence type="inferred from homology"/>
<evidence type="ECO:0000313" key="4">
    <source>
        <dbReference type="Proteomes" id="UP001328733"/>
    </source>
</evidence>
<dbReference type="PANTHER" id="PTHR34039">
    <property type="entry name" value="UPF0102 PROTEIN YRAN"/>
    <property type="match status" value="1"/>
</dbReference>
<dbReference type="EMBL" id="JBAFSM010000035">
    <property type="protein sequence ID" value="MEG3438803.1"/>
    <property type="molecule type" value="Genomic_DNA"/>
</dbReference>
<gene>
    <name evidence="3" type="ORF">V0288_16875</name>
</gene>
<reference evidence="3 4" key="1">
    <citation type="submission" date="2024-01" db="EMBL/GenBank/DDBJ databases">
        <title>Genomic insights into the taxonomy and metabolism of the cyanobacterium Pannus brasiliensis CCIBt3594.</title>
        <authorList>
            <person name="Machado M."/>
            <person name="Botero N.B."/>
            <person name="Andreote A.P.D."/>
            <person name="Feitosa A.M.T."/>
            <person name="Popin R."/>
            <person name="Sivonen K."/>
            <person name="Fiore M.F."/>
        </authorList>
    </citation>
    <scope>NUCLEOTIDE SEQUENCE [LARGE SCALE GENOMIC DNA]</scope>
    <source>
        <strain evidence="3 4">CCIBt3594</strain>
    </source>
</reference>
<dbReference type="InterPro" id="IPR003509">
    <property type="entry name" value="UPF0102_YraN-like"/>
</dbReference>
<name>A0AAW9QYM9_9CHRO</name>
<dbReference type="Pfam" id="PF02021">
    <property type="entry name" value="UPF0102"/>
    <property type="match status" value="1"/>
</dbReference>
<dbReference type="InterPro" id="IPR011335">
    <property type="entry name" value="Restrct_endonuc-II-like"/>
</dbReference>
<dbReference type="Proteomes" id="UP001328733">
    <property type="component" value="Unassembled WGS sequence"/>
</dbReference>